<keyword evidence="6" id="KW-0812">Transmembrane</keyword>
<dbReference type="NCBIfam" id="TIGR00219">
    <property type="entry name" value="mreC"/>
    <property type="match status" value="1"/>
</dbReference>
<evidence type="ECO:0000256" key="1">
    <source>
        <dbReference type="ARBA" id="ARBA00009369"/>
    </source>
</evidence>
<keyword evidence="6" id="KW-0472">Membrane</keyword>
<dbReference type="PANTHER" id="PTHR34138:SF1">
    <property type="entry name" value="CELL SHAPE-DETERMINING PROTEIN MREC"/>
    <property type="match status" value="1"/>
</dbReference>
<accession>E1YLF9</accession>
<comment type="similarity">
    <text evidence="1 5">Belongs to the MreC family.</text>
</comment>
<evidence type="ECO:0000256" key="3">
    <source>
        <dbReference type="ARBA" id="ARBA00022960"/>
    </source>
</evidence>
<evidence type="ECO:0000313" key="8">
    <source>
        <dbReference type="EMBL" id="CBX30942.1"/>
    </source>
</evidence>
<dbReference type="Gene3D" id="2.40.10.350">
    <property type="entry name" value="Rod shape-determining protein MreC, domain 2"/>
    <property type="match status" value="1"/>
</dbReference>
<proteinExistence type="inferred from homology"/>
<dbReference type="Pfam" id="PF04085">
    <property type="entry name" value="MreC"/>
    <property type="match status" value="1"/>
</dbReference>
<feature type="domain" description="Rod shape-determining protein MreC beta-barrel core" evidence="7">
    <location>
        <begin position="121"/>
        <end position="266"/>
    </location>
</feature>
<protein>
    <recommendedName>
        <fullName evidence="2 5">Cell shape-determining protein MreC</fullName>
    </recommendedName>
    <alternativeName>
        <fullName evidence="4 5">Cell shape protein MreC</fullName>
    </alternativeName>
</protein>
<dbReference type="InterPro" id="IPR007221">
    <property type="entry name" value="MreC"/>
</dbReference>
<dbReference type="InterPro" id="IPR042175">
    <property type="entry name" value="Cell/Rod_MreC_2"/>
</dbReference>
<evidence type="ECO:0000256" key="5">
    <source>
        <dbReference type="PIRNR" id="PIRNR038471"/>
    </source>
</evidence>
<dbReference type="PANTHER" id="PTHR34138">
    <property type="entry name" value="CELL SHAPE-DETERMINING PROTEIN MREC"/>
    <property type="match status" value="1"/>
</dbReference>
<evidence type="ECO:0000256" key="6">
    <source>
        <dbReference type="SAM" id="Phobius"/>
    </source>
</evidence>
<organism evidence="8">
    <name type="scientific">uncultured Desulfobacterium sp</name>
    <dbReference type="NCBI Taxonomy" id="201089"/>
    <lineage>
        <taxon>Bacteria</taxon>
        <taxon>Pseudomonadati</taxon>
        <taxon>Thermodesulfobacteriota</taxon>
        <taxon>Desulfobacteria</taxon>
        <taxon>Desulfobacterales</taxon>
        <taxon>Desulfobacteriaceae</taxon>
        <taxon>Desulfobacterium</taxon>
        <taxon>environmental samples</taxon>
    </lineage>
</organism>
<sequence>MFSKKTMIVVCVIILVTANIIVLSVSSKHRYPPSSLGRTALIIVSPFQKALTRTIDFTKNTWNHYFFLVSTEEENDRLKQKMGYLIQKNNEYREAVLSNIRLQSLFDFRQSIPYESIAAEVISVGPSLWYRTLVIDKGKTSGVKAGQPVITPEGIVGQVIDTADSYSKILLIIDQDSAVDAIVQKNRARGIVKGASSDQCIFKYVMRRHDIEVGDSVISSGLDGVFPKGLPVGFISNINRKNSGLFQEIKLTPHVDFRKLEEVLILINH</sequence>
<evidence type="ECO:0000259" key="7">
    <source>
        <dbReference type="Pfam" id="PF04085"/>
    </source>
</evidence>
<keyword evidence="3 5" id="KW-0133">Cell shape</keyword>
<dbReference type="GO" id="GO:0005886">
    <property type="term" value="C:plasma membrane"/>
    <property type="evidence" value="ECO:0007669"/>
    <property type="project" value="TreeGrafter"/>
</dbReference>
<dbReference type="Gene3D" id="2.40.10.340">
    <property type="entry name" value="Rod shape-determining protein MreC, domain 1"/>
    <property type="match status" value="1"/>
</dbReference>
<name>E1YLF9_9BACT</name>
<evidence type="ECO:0000256" key="2">
    <source>
        <dbReference type="ARBA" id="ARBA00013855"/>
    </source>
</evidence>
<dbReference type="PIRSF" id="PIRSF038471">
    <property type="entry name" value="MreC"/>
    <property type="match status" value="1"/>
</dbReference>
<dbReference type="EMBL" id="FR695877">
    <property type="protein sequence ID" value="CBX30942.1"/>
    <property type="molecule type" value="Genomic_DNA"/>
</dbReference>
<evidence type="ECO:0000256" key="4">
    <source>
        <dbReference type="ARBA" id="ARBA00032089"/>
    </source>
</evidence>
<comment type="function">
    <text evidence="5">Involved in formation and maintenance of cell shape.</text>
</comment>
<gene>
    <name evidence="8" type="ORF">N47_E44540</name>
</gene>
<feature type="transmembrane region" description="Helical" evidence="6">
    <location>
        <begin position="6"/>
        <end position="25"/>
    </location>
</feature>
<reference evidence="8" key="1">
    <citation type="journal article" date="2011" name="Environ. Microbiol.">
        <title>Genomic insights into the metabolic potential of the polycyclic aromatic hydrocarbon degrading sulfate-reducing Deltaproteobacterium N47.</title>
        <authorList>
            <person name="Bergmann F."/>
            <person name="Selesi D."/>
            <person name="Weinmaier T."/>
            <person name="Tischler P."/>
            <person name="Rattei T."/>
            <person name="Meckenstock R.U."/>
        </authorList>
    </citation>
    <scope>NUCLEOTIDE SEQUENCE</scope>
</reference>
<dbReference type="InterPro" id="IPR055342">
    <property type="entry name" value="MreC_beta-barrel_core"/>
</dbReference>
<dbReference type="GO" id="GO:0008360">
    <property type="term" value="P:regulation of cell shape"/>
    <property type="evidence" value="ECO:0007669"/>
    <property type="project" value="UniProtKB-KW"/>
</dbReference>
<dbReference type="AlphaFoldDB" id="E1YLF9"/>
<dbReference type="InterPro" id="IPR042177">
    <property type="entry name" value="Cell/Rod_1"/>
</dbReference>
<keyword evidence="6" id="KW-1133">Transmembrane helix</keyword>